<dbReference type="AlphaFoldDB" id="A0A2T2YMR7"/>
<protein>
    <submittedName>
        <fullName evidence="2">Phosphoribosyltransferase</fullName>
    </submittedName>
</protein>
<dbReference type="InterPro" id="IPR029057">
    <property type="entry name" value="PRTase-like"/>
</dbReference>
<organism evidence="2 3">
    <name type="scientific">Adhaeribacter arboris</name>
    <dbReference type="NCBI Taxonomy" id="2072846"/>
    <lineage>
        <taxon>Bacteria</taxon>
        <taxon>Pseudomonadati</taxon>
        <taxon>Bacteroidota</taxon>
        <taxon>Cytophagia</taxon>
        <taxon>Cytophagales</taxon>
        <taxon>Hymenobacteraceae</taxon>
        <taxon>Adhaeribacter</taxon>
    </lineage>
</organism>
<keyword evidence="2" id="KW-0328">Glycosyltransferase</keyword>
<dbReference type="GO" id="GO:0016757">
    <property type="term" value="F:glycosyltransferase activity"/>
    <property type="evidence" value="ECO:0007669"/>
    <property type="project" value="UniProtKB-KW"/>
</dbReference>
<gene>
    <name evidence="2" type="ORF">AHMF7605_26420</name>
</gene>
<evidence type="ECO:0000313" key="2">
    <source>
        <dbReference type="EMBL" id="PSR56779.1"/>
    </source>
</evidence>
<evidence type="ECO:0000259" key="1">
    <source>
        <dbReference type="Pfam" id="PF00156"/>
    </source>
</evidence>
<dbReference type="Pfam" id="PF00156">
    <property type="entry name" value="Pribosyltran"/>
    <property type="match status" value="1"/>
</dbReference>
<accession>A0A2T2YMR7</accession>
<keyword evidence="2" id="KW-0808">Transferase</keyword>
<name>A0A2T2YMR7_9BACT</name>
<dbReference type="SUPFAM" id="SSF53271">
    <property type="entry name" value="PRTase-like"/>
    <property type="match status" value="1"/>
</dbReference>
<dbReference type="PANTHER" id="PTHR11608:SF0">
    <property type="entry name" value="BIFUNCTIONAL PROTEIN PYRR"/>
    <property type="match status" value="1"/>
</dbReference>
<keyword evidence="3" id="KW-1185">Reference proteome</keyword>
<feature type="domain" description="Phosphoribosyltransferase" evidence="1">
    <location>
        <begin position="12"/>
        <end position="143"/>
    </location>
</feature>
<dbReference type="EMBL" id="PYFT01000001">
    <property type="protein sequence ID" value="PSR56779.1"/>
    <property type="molecule type" value="Genomic_DNA"/>
</dbReference>
<dbReference type="InterPro" id="IPR050137">
    <property type="entry name" value="PyrR_bifunctional"/>
</dbReference>
<dbReference type="OrthoDB" id="664757at2"/>
<dbReference type="PANTHER" id="PTHR11608">
    <property type="entry name" value="BIFUNCTIONAL PROTEIN PYRR"/>
    <property type="match status" value="1"/>
</dbReference>
<comment type="caution">
    <text evidence="2">The sequence shown here is derived from an EMBL/GenBank/DDBJ whole genome shotgun (WGS) entry which is preliminary data.</text>
</comment>
<proteinExistence type="predicted"/>
<reference evidence="2 3" key="1">
    <citation type="submission" date="2018-03" db="EMBL/GenBank/DDBJ databases">
        <title>Adhaeribacter sp. HMF7605 Genome sequencing and assembly.</title>
        <authorList>
            <person name="Kang H."/>
            <person name="Kang J."/>
            <person name="Cha I."/>
            <person name="Kim H."/>
            <person name="Joh K."/>
        </authorList>
    </citation>
    <scope>NUCLEOTIDE SEQUENCE [LARGE SCALE GENOMIC DNA]</scope>
    <source>
        <strain evidence="2 3">HMF7605</strain>
    </source>
</reference>
<dbReference type="RefSeq" id="WP_106932955.1">
    <property type="nucleotide sequence ID" value="NZ_PYFT01000001.1"/>
</dbReference>
<dbReference type="CDD" id="cd06223">
    <property type="entry name" value="PRTases_typeI"/>
    <property type="match status" value="1"/>
</dbReference>
<evidence type="ECO:0000313" key="3">
    <source>
        <dbReference type="Proteomes" id="UP000240357"/>
    </source>
</evidence>
<sequence>MLTETQSFSPSSRILTRQDIMQKIKRMAFEIYEKNFEESELYLAGIHENGYKLAELLADELRQISPLFVHLLGITLDKIHPLNQVIDLEPANLNLEGKVIILVDDVLNSGKTMAYSLALFLKAEVKKIETATLINRHNTLYPIMVTYTGLSLATTLLEHIRVVLTEEELYGAYLI</sequence>
<dbReference type="InterPro" id="IPR000836">
    <property type="entry name" value="PRTase_dom"/>
</dbReference>
<dbReference type="Proteomes" id="UP000240357">
    <property type="component" value="Unassembled WGS sequence"/>
</dbReference>
<dbReference type="Gene3D" id="3.40.50.2020">
    <property type="match status" value="1"/>
</dbReference>